<evidence type="ECO:0000313" key="2">
    <source>
        <dbReference type="Proteomes" id="UP000051330"/>
    </source>
</evidence>
<dbReference type="Proteomes" id="UP000051330">
    <property type="component" value="Unassembled WGS sequence"/>
</dbReference>
<accession>A0A0R1N2U2</accession>
<dbReference type="OrthoDB" id="2296060at2"/>
<keyword evidence="2" id="KW-1185">Reference proteome</keyword>
<sequence>MSPSAEILQFIMTHRDDIVREPRKYVNMLTFAFDQQLFPYADYPDYFVPMRLHVYRLPREFVKKQKKMLDALYQETLSPTERGYQDVWMTTSWLKDQHLLMVELSYE</sequence>
<reference evidence="1 2" key="1">
    <citation type="journal article" date="2015" name="Genome Announc.">
        <title>Expanding the biotechnology potential of lactobacilli through comparative genomics of 213 strains and associated genera.</title>
        <authorList>
            <person name="Sun Z."/>
            <person name="Harris H.M."/>
            <person name="McCann A."/>
            <person name="Guo C."/>
            <person name="Argimon S."/>
            <person name="Zhang W."/>
            <person name="Yang X."/>
            <person name="Jeffery I.B."/>
            <person name="Cooney J.C."/>
            <person name="Kagawa T.F."/>
            <person name="Liu W."/>
            <person name="Song Y."/>
            <person name="Salvetti E."/>
            <person name="Wrobel A."/>
            <person name="Rasinkangas P."/>
            <person name="Parkhill J."/>
            <person name="Rea M.C."/>
            <person name="O'Sullivan O."/>
            <person name="Ritari J."/>
            <person name="Douillard F.P."/>
            <person name="Paul Ross R."/>
            <person name="Yang R."/>
            <person name="Briner A.E."/>
            <person name="Felis G.E."/>
            <person name="de Vos W.M."/>
            <person name="Barrangou R."/>
            <person name="Klaenhammer T.R."/>
            <person name="Caufield P.W."/>
            <person name="Cui Y."/>
            <person name="Zhang H."/>
            <person name="O'Toole P.W."/>
        </authorList>
    </citation>
    <scope>NUCLEOTIDE SEQUENCE [LARGE SCALE GENOMIC DNA]</scope>
    <source>
        <strain evidence="1 2">DSM 12744</strain>
    </source>
</reference>
<organism evidence="1 2">
    <name type="scientific">Schleiferilactobacillus perolens DSM 12744</name>
    <dbReference type="NCBI Taxonomy" id="1423792"/>
    <lineage>
        <taxon>Bacteria</taxon>
        <taxon>Bacillati</taxon>
        <taxon>Bacillota</taxon>
        <taxon>Bacilli</taxon>
        <taxon>Lactobacillales</taxon>
        <taxon>Lactobacillaceae</taxon>
        <taxon>Schleiferilactobacillus</taxon>
    </lineage>
</organism>
<gene>
    <name evidence="1" type="ORF">FD09_GL001453</name>
</gene>
<proteinExistence type="predicted"/>
<evidence type="ECO:0000313" key="1">
    <source>
        <dbReference type="EMBL" id="KRL14284.1"/>
    </source>
</evidence>
<protein>
    <submittedName>
        <fullName evidence="1">Uncharacterized protein</fullName>
    </submittedName>
</protein>
<dbReference type="STRING" id="1423792.FD09_GL001453"/>
<dbReference type="RefSeq" id="WP_057818370.1">
    <property type="nucleotide sequence ID" value="NZ_AZEC01000002.1"/>
</dbReference>
<dbReference type="PATRIC" id="fig|1423792.3.peg.1469"/>
<dbReference type="EMBL" id="AZEC01000002">
    <property type="protein sequence ID" value="KRL14284.1"/>
    <property type="molecule type" value="Genomic_DNA"/>
</dbReference>
<name>A0A0R1N2U2_9LACO</name>
<comment type="caution">
    <text evidence="1">The sequence shown here is derived from an EMBL/GenBank/DDBJ whole genome shotgun (WGS) entry which is preliminary data.</text>
</comment>
<dbReference type="AlphaFoldDB" id="A0A0R1N2U2"/>